<keyword evidence="5" id="KW-0804">Transcription</keyword>
<keyword evidence="4" id="KW-0238">DNA-binding</keyword>
<dbReference type="InterPro" id="IPR036864">
    <property type="entry name" value="Zn2-C6_fun-type_DNA-bd_sf"/>
</dbReference>
<keyword evidence="6" id="KW-0539">Nucleus</keyword>
<accession>A0ABR0JR63</accession>
<evidence type="ECO:0000256" key="5">
    <source>
        <dbReference type="ARBA" id="ARBA00023163"/>
    </source>
</evidence>
<keyword evidence="1" id="KW-0479">Metal-binding</keyword>
<reference evidence="9 10" key="1">
    <citation type="submission" date="2023-08" db="EMBL/GenBank/DDBJ databases">
        <title>Black Yeasts Isolated from many extreme environments.</title>
        <authorList>
            <person name="Coleine C."/>
            <person name="Stajich J.E."/>
            <person name="Selbmann L."/>
        </authorList>
    </citation>
    <scope>NUCLEOTIDE SEQUENCE [LARGE SCALE GENOMIC DNA]</scope>
    <source>
        <strain evidence="9 10">CCFEE 6328</strain>
    </source>
</reference>
<dbReference type="SUPFAM" id="SSF57701">
    <property type="entry name" value="Zn2/Cys6 DNA-binding domain"/>
    <property type="match status" value="1"/>
</dbReference>
<protein>
    <recommendedName>
        <fullName evidence="8">Zn(2)-C6 fungal-type domain-containing protein</fullName>
    </recommendedName>
</protein>
<keyword evidence="2" id="KW-0862">Zinc</keyword>
<gene>
    <name evidence="9" type="ORF">LTR69_000036</name>
</gene>
<evidence type="ECO:0000256" key="2">
    <source>
        <dbReference type="ARBA" id="ARBA00022833"/>
    </source>
</evidence>
<dbReference type="InterPro" id="IPR052360">
    <property type="entry name" value="Transcr_Regulatory_Proteins"/>
</dbReference>
<feature type="region of interest" description="Disordered" evidence="7">
    <location>
        <begin position="381"/>
        <end position="437"/>
    </location>
</feature>
<evidence type="ECO:0000256" key="4">
    <source>
        <dbReference type="ARBA" id="ARBA00023125"/>
    </source>
</evidence>
<organism evidence="9 10">
    <name type="scientific">Exophiala sideris</name>
    <dbReference type="NCBI Taxonomy" id="1016849"/>
    <lineage>
        <taxon>Eukaryota</taxon>
        <taxon>Fungi</taxon>
        <taxon>Dikarya</taxon>
        <taxon>Ascomycota</taxon>
        <taxon>Pezizomycotina</taxon>
        <taxon>Eurotiomycetes</taxon>
        <taxon>Chaetothyriomycetidae</taxon>
        <taxon>Chaetothyriales</taxon>
        <taxon>Herpotrichiellaceae</taxon>
        <taxon>Exophiala</taxon>
    </lineage>
</organism>
<feature type="compositionally biased region" description="Basic and acidic residues" evidence="7">
    <location>
        <begin position="418"/>
        <end position="432"/>
    </location>
</feature>
<comment type="caution">
    <text evidence="9">The sequence shown here is derived from an EMBL/GenBank/DDBJ whole genome shotgun (WGS) entry which is preliminary data.</text>
</comment>
<evidence type="ECO:0000256" key="7">
    <source>
        <dbReference type="SAM" id="MobiDB-lite"/>
    </source>
</evidence>
<feature type="compositionally biased region" description="Low complexity" evidence="7">
    <location>
        <begin position="399"/>
        <end position="417"/>
    </location>
</feature>
<evidence type="ECO:0000256" key="1">
    <source>
        <dbReference type="ARBA" id="ARBA00022723"/>
    </source>
</evidence>
<dbReference type="InterPro" id="IPR001138">
    <property type="entry name" value="Zn2Cys6_DnaBD"/>
</dbReference>
<evidence type="ECO:0000313" key="10">
    <source>
        <dbReference type="Proteomes" id="UP001345691"/>
    </source>
</evidence>
<evidence type="ECO:0000313" key="9">
    <source>
        <dbReference type="EMBL" id="KAK5067919.1"/>
    </source>
</evidence>
<keyword evidence="10" id="KW-1185">Reference proteome</keyword>
<sequence>MSSRCLEATWMLPYGQDLASPALETGAVPARIRKRRVKCDEGYPRCQRCRVSGHECQFDNHPSIEQAALGAFINYTPGLSQPQLATHPDADRQELHALTFFHERSVPEIPGQTYSELWAGYLLPMAQQEPAIRHAMVALGKLHEGYLNSSLDNEYALRQYGKAISLITRLDTSGPGAFDIALASCVLFAAIETITGHPKSSVMHVLSGMKILRQGRCHGDGFIPRDQLAGLFDRTVCQALEIGDVETLSQTPSPQGFPIPDTFNSTREAIRFLEAFQYFTLRLFQDAAMIPDSTMSVEEKMALLAPTLKKSQALAGEWMAACERFLASETTKDHPAHLILKIMMEATYIQLNAPRECDFDQFTGRFKQITDWAEMYLHRTTTKRSTAERPQMSDADKQTSPPSSTSPVGTSSASTTPSDKEKTVHRDRKLLPKPEAAMSPTFTMASGVVPHLYMVTARCRDPVVRRQGLRLLRASNRREGLWDSQLTARVAERVMLIEEQNARCILGLEDDEPLTNCFQIPLRARITVTGTQFGQNREGTVTYASRDTSAPEIQMTEKIYW</sequence>
<dbReference type="CDD" id="cd00067">
    <property type="entry name" value="GAL4"/>
    <property type="match status" value="1"/>
</dbReference>
<evidence type="ECO:0000256" key="3">
    <source>
        <dbReference type="ARBA" id="ARBA00023015"/>
    </source>
</evidence>
<dbReference type="Pfam" id="PF00172">
    <property type="entry name" value="Zn_clus"/>
    <property type="match status" value="1"/>
</dbReference>
<dbReference type="PANTHER" id="PTHR36206:SF12">
    <property type="entry name" value="ASPERCRYPTIN BIOSYNTHESIS CLUSTER-SPECIFIC TRANSCRIPTION REGULATOR ATNN-RELATED"/>
    <property type="match status" value="1"/>
</dbReference>
<proteinExistence type="predicted"/>
<feature type="domain" description="Zn(2)-C6 fungal-type" evidence="8">
    <location>
        <begin position="33"/>
        <end position="60"/>
    </location>
</feature>
<name>A0ABR0JR63_9EURO</name>
<dbReference type="Proteomes" id="UP001345691">
    <property type="component" value="Unassembled WGS sequence"/>
</dbReference>
<dbReference type="Gene3D" id="4.10.240.10">
    <property type="entry name" value="Zn(2)-C6 fungal-type DNA-binding domain"/>
    <property type="match status" value="1"/>
</dbReference>
<dbReference type="EMBL" id="JAVRRF010000001">
    <property type="protein sequence ID" value="KAK5067919.1"/>
    <property type="molecule type" value="Genomic_DNA"/>
</dbReference>
<evidence type="ECO:0000256" key="6">
    <source>
        <dbReference type="ARBA" id="ARBA00023242"/>
    </source>
</evidence>
<evidence type="ECO:0000259" key="8">
    <source>
        <dbReference type="Pfam" id="PF00172"/>
    </source>
</evidence>
<keyword evidence="3" id="KW-0805">Transcription regulation</keyword>
<dbReference type="PANTHER" id="PTHR36206">
    <property type="entry name" value="ASPERCRYPTIN BIOSYNTHESIS CLUSTER-SPECIFIC TRANSCRIPTION REGULATOR ATNN-RELATED"/>
    <property type="match status" value="1"/>
</dbReference>